<evidence type="ECO:0000313" key="2">
    <source>
        <dbReference type="Proteomes" id="UP001433872"/>
    </source>
</evidence>
<evidence type="ECO:0000313" key="1">
    <source>
        <dbReference type="EMBL" id="WYV99213.1"/>
    </source>
</evidence>
<dbReference type="Proteomes" id="UP001433872">
    <property type="component" value="Segment"/>
</dbReference>
<keyword evidence="2" id="KW-1185">Reference proteome</keyword>
<evidence type="ECO:0008006" key="3">
    <source>
        <dbReference type="Google" id="ProtNLM"/>
    </source>
</evidence>
<accession>A0AAX4MY71</accession>
<protein>
    <recommendedName>
        <fullName evidence="3">Phage protein</fullName>
    </recommendedName>
</protein>
<reference evidence="1" key="1">
    <citation type="submission" date="2024-03" db="EMBL/GenBank/DDBJ databases">
        <title>Isolation and characterization of a phage collection against Pseudomonas putida.</title>
        <authorList>
            <person name="Brauer A."/>
            <person name="Rosendahl S."/>
            <person name="Kangsep A."/>
            <person name="Rikberg R."/>
            <person name="Lewanczyk A.C."/>
            <person name="Horak R."/>
            <person name="Tamman H."/>
        </authorList>
    </citation>
    <scope>NUCLEOTIDE SEQUENCE</scope>
</reference>
<gene>
    <name evidence="1" type="ORF">KoPa4_00045</name>
</gene>
<organism evidence="1 2">
    <name type="scientific">Pseudomonas phage vB_PpuM-KoPa-4</name>
    <dbReference type="NCBI Taxonomy" id="3132618"/>
    <lineage>
        <taxon>Viruses</taxon>
        <taxon>Duplodnaviria</taxon>
        <taxon>Heunggongvirae</taxon>
        <taxon>Uroviricota</taxon>
        <taxon>Caudoviricetes</taxon>
        <taxon>Vandenendeviridae</taxon>
        <taxon>Gorskivirinae</taxon>
        <taxon>Tartuvirus</taxon>
        <taxon>Tartuvirus kopa4</taxon>
    </lineage>
</organism>
<name>A0AAX4MY71_9CAUD</name>
<sequence>MEALKVGTKLVNVDPGNTGIVRKGHEFTVVEVVPISPDDPYADDIGPFIYALSEGYQCDHSWLAAGYMEVVE</sequence>
<dbReference type="EMBL" id="PP496414">
    <property type="protein sequence ID" value="WYV99213.1"/>
    <property type="molecule type" value="Genomic_DNA"/>
</dbReference>
<proteinExistence type="predicted"/>